<dbReference type="Proteomes" id="UP000095214">
    <property type="component" value="Chromosome"/>
</dbReference>
<dbReference type="AlphaFoldDB" id="A0A1D8B2C0"/>
<accession>A0A1D8B2C0</accession>
<dbReference type="KEGG" id="phon:BH719_04905"/>
<protein>
    <submittedName>
        <fullName evidence="1">Uncharacterized protein</fullName>
    </submittedName>
</protein>
<sequence>MEYNIIAGGPVGIEDVEAVFGRWGRVCPLGGGAVDVVIGDCGFVIAPEASLSVNPAFVRWVAHARGFGGSARVYSTEIDESYLESEGEETEVSRQVEAGLARLAERVGGVYAPFFQGDAIDYTDPVGGYYSFASGPIPSARKREPGSPALHLSWYGRPGPQAAPLEQWADSLERHLPQCCPLRRPAVEPVVGGGALCMRYGVPWGDVVLHEPGAGAVSDGTAGGGDCGHPGLYTLSCTVPVNAFERDDRPCLDELREFVALAAEDLGAEVATCELVYGYDCGSGVAWPTRKASAKRVVVVDGAGRLLGLPAIPAWLVWLGPAYSGLLAEWVEAKAKNGISCLIRYPGFQGVLLDLEGSAERYDKPSHNGWWFPEEYLPRKRRFSKAWEPAPRIPHWDGE</sequence>
<reference evidence="1 2" key="1">
    <citation type="submission" date="2016-09" db="EMBL/GenBank/DDBJ databases">
        <title>Complete genome sequence of Actinomyces hongkongensis HKU8.</title>
        <authorList>
            <person name="Gao Y.-X."/>
            <person name="Zhou Y.-Y."/>
            <person name="Xie Y."/>
            <person name="Wang M."/>
            <person name="Wang S.-J."/>
            <person name="Shen S.-G."/>
        </authorList>
    </citation>
    <scope>NUCLEOTIDE SEQUENCE [LARGE SCALE GENOMIC DNA]</scope>
    <source>
        <strain evidence="1 2">HKU8</strain>
    </source>
</reference>
<dbReference type="RefSeq" id="WP_009743654.1">
    <property type="nucleotide sequence ID" value="NZ_CP017298.1"/>
</dbReference>
<dbReference type="STRING" id="178339.BH719_04905"/>
<evidence type="ECO:0000313" key="2">
    <source>
        <dbReference type="Proteomes" id="UP000095214"/>
    </source>
</evidence>
<keyword evidence="2" id="KW-1185">Reference proteome</keyword>
<gene>
    <name evidence="1" type="ORF">BH719_04905</name>
</gene>
<evidence type="ECO:0000313" key="1">
    <source>
        <dbReference type="EMBL" id="AOS47282.1"/>
    </source>
</evidence>
<dbReference type="EMBL" id="CP017298">
    <property type="protein sequence ID" value="AOS47282.1"/>
    <property type="molecule type" value="Genomic_DNA"/>
</dbReference>
<proteinExistence type="predicted"/>
<organism evidence="1 2">
    <name type="scientific">Pauljensenia hongkongensis</name>
    <dbReference type="NCBI Taxonomy" id="178339"/>
    <lineage>
        <taxon>Bacteria</taxon>
        <taxon>Bacillati</taxon>
        <taxon>Actinomycetota</taxon>
        <taxon>Actinomycetes</taxon>
        <taxon>Actinomycetales</taxon>
        <taxon>Actinomycetaceae</taxon>
        <taxon>Pauljensenia</taxon>
    </lineage>
</organism>
<name>A0A1D8B2C0_9ACTO</name>
<dbReference type="OrthoDB" id="3268124at2"/>